<evidence type="ECO:0000313" key="12">
    <source>
        <dbReference type="EMBL" id="OGN08684.1"/>
    </source>
</evidence>
<name>A0A1F8F6A6_9BACT</name>
<comment type="catalytic activity">
    <reaction evidence="10">
        <text>thymidine + ATP = dTMP + ADP + H(+)</text>
        <dbReference type="Rhea" id="RHEA:19129"/>
        <dbReference type="ChEBI" id="CHEBI:15378"/>
        <dbReference type="ChEBI" id="CHEBI:17748"/>
        <dbReference type="ChEBI" id="CHEBI:30616"/>
        <dbReference type="ChEBI" id="CHEBI:63528"/>
        <dbReference type="ChEBI" id="CHEBI:456216"/>
        <dbReference type="EC" id="2.7.1.21"/>
    </reaction>
</comment>
<dbReference type="InterPro" id="IPR001267">
    <property type="entry name" value="Thymidine_kinase"/>
</dbReference>
<gene>
    <name evidence="12" type="ORF">A3C61_01380</name>
</gene>
<keyword evidence="3 10" id="KW-0237">DNA synthesis</keyword>
<evidence type="ECO:0000256" key="9">
    <source>
        <dbReference type="PIRSR" id="PIRSR035805-2"/>
    </source>
</evidence>
<dbReference type="GO" id="GO:0005829">
    <property type="term" value="C:cytosol"/>
    <property type="evidence" value="ECO:0007669"/>
    <property type="project" value="TreeGrafter"/>
</dbReference>
<evidence type="ECO:0000256" key="6">
    <source>
        <dbReference type="ARBA" id="ARBA00022777"/>
    </source>
</evidence>
<keyword evidence="6 10" id="KW-0418">Kinase</keyword>
<dbReference type="GO" id="GO:0071897">
    <property type="term" value="P:DNA biosynthetic process"/>
    <property type="evidence" value="ECO:0007669"/>
    <property type="project" value="UniProtKB-KW"/>
</dbReference>
<dbReference type="SUPFAM" id="SSF52540">
    <property type="entry name" value="P-loop containing nucleoside triphosphate hydrolases"/>
    <property type="match status" value="1"/>
</dbReference>
<evidence type="ECO:0000256" key="3">
    <source>
        <dbReference type="ARBA" id="ARBA00022634"/>
    </source>
</evidence>
<evidence type="ECO:0000313" key="13">
    <source>
        <dbReference type="Proteomes" id="UP000178908"/>
    </source>
</evidence>
<evidence type="ECO:0000256" key="7">
    <source>
        <dbReference type="ARBA" id="ARBA00022840"/>
    </source>
</evidence>
<evidence type="ECO:0000256" key="11">
    <source>
        <dbReference type="RuleBase" id="RU004165"/>
    </source>
</evidence>
<dbReference type="PANTHER" id="PTHR11441:SF0">
    <property type="entry name" value="THYMIDINE KINASE, CYTOSOLIC"/>
    <property type="match status" value="1"/>
</dbReference>
<dbReference type="Pfam" id="PF00265">
    <property type="entry name" value="TK"/>
    <property type="match status" value="1"/>
</dbReference>
<keyword evidence="7 10" id="KW-0067">ATP-binding</keyword>
<dbReference type="InterPro" id="IPR027417">
    <property type="entry name" value="P-loop_NTPase"/>
</dbReference>
<dbReference type="AlphaFoldDB" id="A0A1F8F6A6"/>
<sequence>MARLEVITGPMFSGKSEELIRRLNRATYADQNVLVIKPRIDTRNESKIASRKKKDKKDTKFEEYSSFPAHEINTSKEFIELVSQHRPDVLAIDEAQFFQEWLLELIDNLLDEKENTGFKIIVSGLDMDAWKKPFGIMPQLMAKANEVTKFTAVCFHCKKSDANLTYKKSGSKEQIEVGNFQKYEARCRKCHELPTD</sequence>
<feature type="active site" description="Proton acceptor" evidence="8">
    <location>
        <position position="94"/>
    </location>
</feature>
<organism evidence="12 13">
    <name type="scientific">Candidatus Yanofskybacteria bacterium RIFCSPHIGHO2_02_FULL_39_10</name>
    <dbReference type="NCBI Taxonomy" id="1802674"/>
    <lineage>
        <taxon>Bacteria</taxon>
        <taxon>Candidatus Yanofskyibacteriota</taxon>
    </lineage>
</organism>
<keyword evidence="4 10" id="KW-0808">Transferase</keyword>
<accession>A0A1F8F6A6</accession>
<evidence type="ECO:0000256" key="8">
    <source>
        <dbReference type="PIRSR" id="PIRSR035805-1"/>
    </source>
</evidence>
<evidence type="ECO:0000256" key="5">
    <source>
        <dbReference type="ARBA" id="ARBA00022741"/>
    </source>
</evidence>
<keyword evidence="5 10" id="KW-0547">Nucleotide-binding</keyword>
<dbReference type="EMBL" id="MGJO01000043">
    <property type="protein sequence ID" value="OGN08684.1"/>
    <property type="molecule type" value="Genomic_DNA"/>
</dbReference>
<comment type="caution">
    <text evidence="12">The sequence shown here is derived from an EMBL/GenBank/DDBJ whole genome shotgun (WGS) entry which is preliminary data.</text>
</comment>
<protein>
    <recommendedName>
        <fullName evidence="2 10">Thymidine kinase</fullName>
        <ecNumber evidence="2 10">2.7.1.21</ecNumber>
    </recommendedName>
</protein>
<evidence type="ECO:0000256" key="1">
    <source>
        <dbReference type="ARBA" id="ARBA00007587"/>
    </source>
</evidence>
<dbReference type="PANTHER" id="PTHR11441">
    <property type="entry name" value="THYMIDINE KINASE"/>
    <property type="match status" value="1"/>
</dbReference>
<feature type="binding site" evidence="9">
    <location>
        <begin position="175"/>
        <end position="178"/>
    </location>
    <ligand>
        <name>substrate</name>
    </ligand>
</feature>
<dbReference type="GO" id="GO:0046104">
    <property type="term" value="P:thymidine metabolic process"/>
    <property type="evidence" value="ECO:0007669"/>
    <property type="project" value="TreeGrafter"/>
</dbReference>
<dbReference type="NCBIfam" id="NF003296">
    <property type="entry name" value="PRK04296.1-1"/>
    <property type="match status" value="1"/>
</dbReference>
<dbReference type="GO" id="GO:0004797">
    <property type="term" value="F:thymidine kinase activity"/>
    <property type="evidence" value="ECO:0007669"/>
    <property type="project" value="UniProtKB-EC"/>
</dbReference>
<proteinExistence type="inferred from homology"/>
<comment type="similarity">
    <text evidence="1 11">Belongs to the thymidine kinase family.</text>
</comment>
<evidence type="ECO:0000256" key="4">
    <source>
        <dbReference type="ARBA" id="ARBA00022679"/>
    </source>
</evidence>
<evidence type="ECO:0000256" key="10">
    <source>
        <dbReference type="RuleBase" id="RU000544"/>
    </source>
</evidence>
<dbReference type="Gene3D" id="3.30.60.20">
    <property type="match status" value="1"/>
</dbReference>
<feature type="binding site" evidence="9">
    <location>
        <position position="183"/>
    </location>
    <ligand>
        <name>substrate</name>
    </ligand>
</feature>
<evidence type="ECO:0000256" key="2">
    <source>
        <dbReference type="ARBA" id="ARBA00012118"/>
    </source>
</evidence>
<dbReference type="GO" id="GO:0005524">
    <property type="term" value="F:ATP binding"/>
    <property type="evidence" value="ECO:0007669"/>
    <property type="project" value="UniProtKB-KW"/>
</dbReference>
<dbReference type="Proteomes" id="UP000178908">
    <property type="component" value="Unassembled WGS sequence"/>
</dbReference>
<dbReference type="Gene3D" id="3.40.50.300">
    <property type="entry name" value="P-loop containing nucleotide triphosphate hydrolases"/>
    <property type="match status" value="1"/>
</dbReference>
<dbReference type="PIRSF" id="PIRSF035805">
    <property type="entry name" value="TK_cell"/>
    <property type="match status" value="1"/>
</dbReference>
<dbReference type="EC" id="2.7.1.21" evidence="2 10"/>
<reference evidence="12 13" key="1">
    <citation type="journal article" date="2016" name="Nat. Commun.">
        <title>Thousands of microbial genomes shed light on interconnected biogeochemical processes in an aquifer system.</title>
        <authorList>
            <person name="Anantharaman K."/>
            <person name="Brown C.T."/>
            <person name="Hug L.A."/>
            <person name="Sharon I."/>
            <person name="Castelle C.J."/>
            <person name="Probst A.J."/>
            <person name="Thomas B.C."/>
            <person name="Singh A."/>
            <person name="Wilkins M.J."/>
            <person name="Karaoz U."/>
            <person name="Brodie E.L."/>
            <person name="Williams K.H."/>
            <person name="Hubbard S.S."/>
            <person name="Banfield J.F."/>
        </authorList>
    </citation>
    <scope>NUCLEOTIDE SEQUENCE [LARGE SCALE GENOMIC DNA]</scope>
</reference>
<dbReference type="SUPFAM" id="SSF57716">
    <property type="entry name" value="Glucocorticoid receptor-like (DNA-binding domain)"/>
    <property type="match status" value="1"/>
</dbReference>